<dbReference type="NCBIfam" id="TIGR02673">
    <property type="entry name" value="FtsE"/>
    <property type="match status" value="1"/>
</dbReference>
<feature type="region of interest" description="Disordered" evidence="12">
    <location>
        <begin position="10"/>
        <end position="38"/>
    </location>
</feature>
<keyword evidence="4 11" id="KW-0132">Cell division</keyword>
<dbReference type="SMART" id="SM00382">
    <property type="entry name" value="AAA"/>
    <property type="match status" value="1"/>
</dbReference>
<accession>A0A4R1HXZ2</accession>
<dbReference type="SUPFAM" id="SSF52540">
    <property type="entry name" value="P-loop containing nucleoside triphosphate hydrolases"/>
    <property type="match status" value="1"/>
</dbReference>
<comment type="caution">
    <text evidence="14">The sequence shown here is derived from an EMBL/GenBank/DDBJ whole genome shotgun (WGS) entry which is preliminary data.</text>
</comment>
<evidence type="ECO:0000256" key="8">
    <source>
        <dbReference type="ARBA" id="ARBA00023306"/>
    </source>
</evidence>
<sequence>MEHALVQVVVRPREQSKASSGKAPASAERLGARPGEMPRHGRVVTRCARPAAVASRSVIELRDVTKLYPASTRPALNRVSATVDRGEFVFLIGPSGSGKSTLLRLLLREDRPTSGKVLVDGQDIGSLSRRRIPRLRQRIGCVFQDFRLLSNRTVGGNVAFALEVLGRRPAEIRSAVPELLEMVGLQGKANRMPHELSGGEQQRVAIARASVNKPPLLLADEPTGNLDPETSRGIMHLLERINRSGTTVLMATHDDGIVDSMRRRVIELDDGVVQRDEARAVYGAGR</sequence>
<dbReference type="Pfam" id="PF00005">
    <property type="entry name" value="ABC_tran"/>
    <property type="match status" value="1"/>
</dbReference>
<keyword evidence="6 11" id="KW-0067">ATP-binding</keyword>
<keyword evidence="7 11" id="KW-0472">Membrane</keyword>
<feature type="compositionally biased region" description="Low complexity" evidence="12">
    <location>
        <begin position="17"/>
        <end position="27"/>
    </location>
</feature>
<keyword evidence="3 11" id="KW-1003">Cell membrane</keyword>
<dbReference type="InterPro" id="IPR027417">
    <property type="entry name" value="P-loop_NTPase"/>
</dbReference>
<keyword evidence="8 11" id="KW-0131">Cell cycle</keyword>
<protein>
    <recommendedName>
        <fullName evidence="2 11">Cell division ATP-binding protein FtsE</fullName>
    </recommendedName>
</protein>
<evidence type="ECO:0000256" key="7">
    <source>
        <dbReference type="ARBA" id="ARBA00023136"/>
    </source>
</evidence>
<evidence type="ECO:0000256" key="3">
    <source>
        <dbReference type="ARBA" id="ARBA00022475"/>
    </source>
</evidence>
<feature type="domain" description="ABC transporter" evidence="13">
    <location>
        <begin position="59"/>
        <end position="284"/>
    </location>
</feature>
<dbReference type="GO" id="GO:0005524">
    <property type="term" value="F:ATP binding"/>
    <property type="evidence" value="ECO:0007669"/>
    <property type="project" value="UniProtKB-UniRule"/>
</dbReference>
<dbReference type="GO" id="GO:0005886">
    <property type="term" value="C:plasma membrane"/>
    <property type="evidence" value="ECO:0007669"/>
    <property type="project" value="UniProtKB-SubCell"/>
</dbReference>
<evidence type="ECO:0000256" key="9">
    <source>
        <dbReference type="ARBA" id="ARBA00054718"/>
    </source>
</evidence>
<evidence type="ECO:0000256" key="5">
    <source>
        <dbReference type="ARBA" id="ARBA00022741"/>
    </source>
</evidence>
<dbReference type="PROSITE" id="PS00211">
    <property type="entry name" value="ABC_TRANSPORTER_1"/>
    <property type="match status" value="1"/>
</dbReference>
<dbReference type="PANTHER" id="PTHR24220">
    <property type="entry name" value="IMPORT ATP-BINDING PROTEIN"/>
    <property type="match status" value="1"/>
</dbReference>
<dbReference type="Gene3D" id="3.40.50.300">
    <property type="entry name" value="P-loop containing nucleotide triphosphate hydrolases"/>
    <property type="match status" value="1"/>
</dbReference>
<evidence type="ECO:0000256" key="1">
    <source>
        <dbReference type="ARBA" id="ARBA00005417"/>
    </source>
</evidence>
<dbReference type="GO" id="GO:0022857">
    <property type="term" value="F:transmembrane transporter activity"/>
    <property type="evidence" value="ECO:0007669"/>
    <property type="project" value="TreeGrafter"/>
</dbReference>
<dbReference type="AlphaFoldDB" id="A0A4R1HXZ2"/>
<evidence type="ECO:0000256" key="12">
    <source>
        <dbReference type="SAM" id="MobiDB-lite"/>
    </source>
</evidence>
<dbReference type="EMBL" id="SMFZ01000001">
    <property type="protein sequence ID" value="TCK26403.1"/>
    <property type="molecule type" value="Genomic_DNA"/>
</dbReference>
<keyword evidence="5 11" id="KW-0547">Nucleotide-binding</keyword>
<evidence type="ECO:0000313" key="15">
    <source>
        <dbReference type="Proteomes" id="UP000295560"/>
    </source>
</evidence>
<comment type="subcellular location">
    <subcellularLocation>
        <location evidence="11">Cell membrane</location>
        <topology evidence="11">Peripheral membrane protein</topology>
        <orientation evidence="11">Cytoplasmic side</orientation>
    </subcellularLocation>
</comment>
<dbReference type="InterPro" id="IPR003593">
    <property type="entry name" value="AAA+_ATPase"/>
</dbReference>
<dbReference type="InterPro" id="IPR005286">
    <property type="entry name" value="Cell_div_FtsE"/>
</dbReference>
<comment type="function">
    <text evidence="9">Part of the ABC transporter FtsEX involved in cellular division. Has ATPase activity.</text>
</comment>
<evidence type="ECO:0000259" key="13">
    <source>
        <dbReference type="PROSITE" id="PS50893"/>
    </source>
</evidence>
<evidence type="ECO:0000256" key="10">
    <source>
        <dbReference type="ARBA" id="ARBA00063837"/>
    </source>
</evidence>
<evidence type="ECO:0000256" key="2">
    <source>
        <dbReference type="ARBA" id="ARBA00020019"/>
    </source>
</evidence>
<organism evidence="14 15">
    <name type="scientific">Pseudonocardia endophytica</name>
    <dbReference type="NCBI Taxonomy" id="401976"/>
    <lineage>
        <taxon>Bacteria</taxon>
        <taxon>Bacillati</taxon>
        <taxon>Actinomycetota</taxon>
        <taxon>Actinomycetes</taxon>
        <taxon>Pseudonocardiales</taxon>
        <taxon>Pseudonocardiaceae</taxon>
        <taxon>Pseudonocardia</taxon>
    </lineage>
</organism>
<gene>
    <name evidence="11" type="primary">ftsE</name>
    <name evidence="14" type="ORF">EV378_2238</name>
</gene>
<dbReference type="InterPro" id="IPR015854">
    <property type="entry name" value="ABC_transpr_LolD-like"/>
</dbReference>
<proteinExistence type="inferred from homology"/>
<dbReference type="FunFam" id="3.40.50.300:FF:000056">
    <property type="entry name" value="Cell division ATP-binding protein FtsE"/>
    <property type="match status" value="1"/>
</dbReference>
<evidence type="ECO:0000256" key="6">
    <source>
        <dbReference type="ARBA" id="ARBA00022840"/>
    </source>
</evidence>
<dbReference type="PROSITE" id="PS50893">
    <property type="entry name" value="ABC_TRANSPORTER_2"/>
    <property type="match status" value="1"/>
</dbReference>
<evidence type="ECO:0000256" key="4">
    <source>
        <dbReference type="ARBA" id="ARBA00022618"/>
    </source>
</evidence>
<keyword evidence="15" id="KW-1185">Reference proteome</keyword>
<name>A0A4R1HXZ2_PSEEN</name>
<dbReference type="GO" id="GO:0051301">
    <property type="term" value="P:cell division"/>
    <property type="evidence" value="ECO:0007669"/>
    <property type="project" value="UniProtKB-UniRule"/>
</dbReference>
<dbReference type="InterPro" id="IPR017871">
    <property type="entry name" value="ABC_transporter-like_CS"/>
</dbReference>
<dbReference type="PANTHER" id="PTHR24220:SF470">
    <property type="entry name" value="CELL DIVISION ATP-BINDING PROTEIN FTSE"/>
    <property type="match status" value="1"/>
</dbReference>
<dbReference type="GO" id="GO:0016887">
    <property type="term" value="F:ATP hydrolysis activity"/>
    <property type="evidence" value="ECO:0007669"/>
    <property type="project" value="InterPro"/>
</dbReference>
<reference evidence="14 15" key="1">
    <citation type="submission" date="2019-03" db="EMBL/GenBank/DDBJ databases">
        <title>Sequencing the genomes of 1000 actinobacteria strains.</title>
        <authorList>
            <person name="Klenk H.-P."/>
        </authorList>
    </citation>
    <scope>NUCLEOTIDE SEQUENCE [LARGE SCALE GENOMIC DNA]</scope>
    <source>
        <strain evidence="14 15">DSM 44969</strain>
    </source>
</reference>
<comment type="subunit">
    <text evidence="10 11">Homodimer. Forms a membrane-associated complex with FtsX.</text>
</comment>
<dbReference type="Proteomes" id="UP000295560">
    <property type="component" value="Unassembled WGS sequence"/>
</dbReference>
<dbReference type="InterPro" id="IPR003439">
    <property type="entry name" value="ABC_transporter-like_ATP-bd"/>
</dbReference>
<evidence type="ECO:0000313" key="14">
    <source>
        <dbReference type="EMBL" id="TCK26403.1"/>
    </source>
</evidence>
<comment type="similarity">
    <text evidence="1 11">Belongs to the ABC transporter superfamily.</text>
</comment>
<evidence type="ECO:0000256" key="11">
    <source>
        <dbReference type="RuleBase" id="RU365094"/>
    </source>
</evidence>